<dbReference type="Pfam" id="PF08245">
    <property type="entry name" value="Mur_ligase_M"/>
    <property type="match status" value="1"/>
</dbReference>
<keyword evidence="6" id="KW-0573">Peptidoglycan synthesis</keyword>
<dbReference type="SUPFAM" id="SSF53244">
    <property type="entry name" value="MurD-like peptide ligases, peptide-binding domain"/>
    <property type="match status" value="1"/>
</dbReference>
<dbReference type="GO" id="GO:0008360">
    <property type="term" value="P:regulation of cell shape"/>
    <property type="evidence" value="ECO:0007669"/>
    <property type="project" value="UniProtKB-KW"/>
</dbReference>
<evidence type="ECO:0000256" key="7">
    <source>
        <dbReference type="ARBA" id="ARBA00023306"/>
    </source>
</evidence>
<protein>
    <submittedName>
        <fullName evidence="12">UDP-N-acetylmuramate:L-alanyl-gamma-D-glutamyl-meso-diaminopimelate ligase</fullName>
    </submittedName>
</protein>
<keyword evidence="3" id="KW-0547">Nucleotide-binding</keyword>
<evidence type="ECO:0000256" key="1">
    <source>
        <dbReference type="ARBA" id="ARBA00022598"/>
    </source>
</evidence>
<keyword evidence="2" id="KW-0132">Cell division</keyword>
<evidence type="ECO:0000259" key="9">
    <source>
        <dbReference type="Pfam" id="PF01225"/>
    </source>
</evidence>
<evidence type="ECO:0000256" key="6">
    <source>
        <dbReference type="ARBA" id="ARBA00022984"/>
    </source>
</evidence>
<dbReference type="Pfam" id="PF01225">
    <property type="entry name" value="Mur_ligase"/>
    <property type="match status" value="1"/>
</dbReference>
<dbReference type="SUPFAM" id="SSF53623">
    <property type="entry name" value="MurD-like peptide ligases, catalytic domain"/>
    <property type="match status" value="1"/>
</dbReference>
<evidence type="ECO:0000256" key="5">
    <source>
        <dbReference type="ARBA" id="ARBA00022960"/>
    </source>
</evidence>
<comment type="caution">
    <text evidence="12">The sequence shown here is derived from an EMBL/GenBank/DDBJ whole genome shotgun (WGS) entry which is preliminary data.</text>
</comment>
<dbReference type="PANTHER" id="PTHR43445:SF5">
    <property type="entry name" value="UDP-N-ACETYLMURAMATE--L-ALANYL-GAMMA-D-GLUTAMYL-MESO-2,6-DIAMINOHEPTANDIOATE LIGASE"/>
    <property type="match status" value="1"/>
</dbReference>
<dbReference type="RefSeq" id="WP_098079246.1">
    <property type="nucleotide sequence ID" value="NZ_PDEQ01000014.1"/>
</dbReference>
<accession>A0A2A8CTJ8</accession>
<name>A0A2A8CTJ8_9BACT</name>
<dbReference type="GO" id="GO:0071555">
    <property type="term" value="P:cell wall organization"/>
    <property type="evidence" value="ECO:0007669"/>
    <property type="project" value="UniProtKB-KW"/>
</dbReference>
<evidence type="ECO:0000259" key="11">
    <source>
        <dbReference type="Pfam" id="PF08245"/>
    </source>
</evidence>
<dbReference type="PANTHER" id="PTHR43445">
    <property type="entry name" value="UDP-N-ACETYLMURAMATE--L-ALANINE LIGASE-RELATED"/>
    <property type="match status" value="1"/>
</dbReference>
<feature type="domain" description="Mur ligase C-terminal" evidence="10">
    <location>
        <begin position="345"/>
        <end position="477"/>
    </location>
</feature>
<dbReference type="GO" id="GO:0016881">
    <property type="term" value="F:acid-amino acid ligase activity"/>
    <property type="evidence" value="ECO:0007669"/>
    <property type="project" value="InterPro"/>
</dbReference>
<dbReference type="EMBL" id="PDEQ01000014">
    <property type="protein sequence ID" value="PEN10393.1"/>
    <property type="molecule type" value="Genomic_DNA"/>
</dbReference>
<organism evidence="12 13">
    <name type="scientific">Longibacter salinarum</name>
    <dbReference type="NCBI Taxonomy" id="1850348"/>
    <lineage>
        <taxon>Bacteria</taxon>
        <taxon>Pseudomonadati</taxon>
        <taxon>Rhodothermota</taxon>
        <taxon>Rhodothermia</taxon>
        <taxon>Rhodothermales</taxon>
        <taxon>Salisaetaceae</taxon>
        <taxon>Longibacter</taxon>
    </lineage>
</organism>
<evidence type="ECO:0000256" key="2">
    <source>
        <dbReference type="ARBA" id="ARBA00022618"/>
    </source>
</evidence>
<dbReference type="OrthoDB" id="9804126at2"/>
<keyword evidence="4" id="KW-0067">ATP-binding</keyword>
<dbReference type="InterPro" id="IPR013221">
    <property type="entry name" value="Mur_ligase_cen"/>
</dbReference>
<dbReference type="Gene3D" id="3.40.1190.10">
    <property type="entry name" value="Mur-like, catalytic domain"/>
    <property type="match status" value="1"/>
</dbReference>
<evidence type="ECO:0000313" key="13">
    <source>
        <dbReference type="Proteomes" id="UP000220102"/>
    </source>
</evidence>
<dbReference type="GO" id="GO:0009252">
    <property type="term" value="P:peptidoglycan biosynthetic process"/>
    <property type="evidence" value="ECO:0007669"/>
    <property type="project" value="UniProtKB-KW"/>
</dbReference>
<proteinExistence type="predicted"/>
<dbReference type="Gene3D" id="3.90.190.20">
    <property type="entry name" value="Mur ligase, C-terminal domain"/>
    <property type="match status" value="1"/>
</dbReference>
<sequence>MRSIHSFPDAELRTFDRPDLPPADELDNVYLIGICGTGMGALAGLFKEAGCSVRGSDESVYPPMSTHLAERNIEVMEGYDPAHLDPAPDLVVVGNACTPTHPEAAAARERGLVQASFPEALSHYFLQHERRRSLVVAGTHGKTTTTGLLIHVLQSADADPGFLVGGVMQNTGRSYALGSDQPFVVEGDEYDSAYFDKQPKMMHYVPDRAIITSMEFDHADIYEDETDYRSAFEAFAGTLDPRDGILVLCGDDPDVRALANHTDARTRTYGLSDGNDISARDISVTENGISFTLTMGGLARGSYTLPMHGRHNLQNALAVATLAFTEGCSPAQIAEGFASWEGMKRRQEVRGEVGGVLVLDDFAHHPTAVRATIDGIRAAYPNRRLVAIFEPRSNSSRRKVFEQAYGDAFASADVAYLKAPPVRHNDDADAMLDPEAVVRRIEHHDVPAHAFDNTDALLHELEQALQSNDLALIMSNGSFDGLHERLLKALRERT</sequence>
<evidence type="ECO:0000259" key="10">
    <source>
        <dbReference type="Pfam" id="PF02875"/>
    </source>
</evidence>
<dbReference type="SUPFAM" id="SSF51984">
    <property type="entry name" value="MurCD N-terminal domain"/>
    <property type="match status" value="1"/>
</dbReference>
<dbReference type="GO" id="GO:0051301">
    <property type="term" value="P:cell division"/>
    <property type="evidence" value="ECO:0007669"/>
    <property type="project" value="UniProtKB-KW"/>
</dbReference>
<keyword evidence="1 12" id="KW-0436">Ligase</keyword>
<dbReference type="InterPro" id="IPR036565">
    <property type="entry name" value="Mur-like_cat_sf"/>
</dbReference>
<evidence type="ECO:0000256" key="4">
    <source>
        <dbReference type="ARBA" id="ARBA00022840"/>
    </source>
</evidence>
<dbReference type="AlphaFoldDB" id="A0A2A8CTJ8"/>
<evidence type="ECO:0000256" key="8">
    <source>
        <dbReference type="ARBA" id="ARBA00023316"/>
    </source>
</evidence>
<dbReference type="InterPro" id="IPR000713">
    <property type="entry name" value="Mur_ligase_N"/>
</dbReference>
<dbReference type="Pfam" id="PF02875">
    <property type="entry name" value="Mur_ligase_C"/>
    <property type="match status" value="1"/>
</dbReference>
<evidence type="ECO:0000256" key="3">
    <source>
        <dbReference type="ARBA" id="ARBA00022741"/>
    </source>
</evidence>
<reference evidence="12 13" key="1">
    <citation type="submission" date="2017-10" db="EMBL/GenBank/DDBJ databases">
        <title>Draft genome of Longibacter Salinarum.</title>
        <authorList>
            <person name="Goh K.M."/>
            <person name="Shamsir M.S."/>
            <person name="Lim S.W."/>
        </authorList>
    </citation>
    <scope>NUCLEOTIDE SEQUENCE [LARGE SCALE GENOMIC DNA]</scope>
    <source>
        <strain evidence="12 13">KCTC 52045</strain>
    </source>
</reference>
<keyword evidence="7" id="KW-0131">Cell cycle</keyword>
<dbReference type="Gene3D" id="3.40.50.720">
    <property type="entry name" value="NAD(P)-binding Rossmann-like Domain"/>
    <property type="match status" value="1"/>
</dbReference>
<dbReference type="GO" id="GO:0005524">
    <property type="term" value="F:ATP binding"/>
    <property type="evidence" value="ECO:0007669"/>
    <property type="project" value="UniProtKB-KW"/>
</dbReference>
<feature type="domain" description="Mur ligase N-terminal catalytic" evidence="9">
    <location>
        <begin position="29"/>
        <end position="124"/>
    </location>
</feature>
<gene>
    <name evidence="12" type="ORF">CRI94_17210</name>
</gene>
<dbReference type="InterPro" id="IPR004101">
    <property type="entry name" value="Mur_ligase_C"/>
</dbReference>
<dbReference type="InterPro" id="IPR050061">
    <property type="entry name" value="MurCDEF_pg_biosynth"/>
</dbReference>
<keyword evidence="5" id="KW-0133">Cell shape</keyword>
<feature type="domain" description="Mur ligase central" evidence="11">
    <location>
        <begin position="136"/>
        <end position="322"/>
    </location>
</feature>
<keyword evidence="8" id="KW-0961">Cell wall biogenesis/degradation</keyword>
<dbReference type="Proteomes" id="UP000220102">
    <property type="component" value="Unassembled WGS sequence"/>
</dbReference>
<keyword evidence="13" id="KW-1185">Reference proteome</keyword>
<evidence type="ECO:0000313" key="12">
    <source>
        <dbReference type="EMBL" id="PEN10393.1"/>
    </source>
</evidence>
<dbReference type="InterPro" id="IPR036615">
    <property type="entry name" value="Mur_ligase_C_dom_sf"/>
</dbReference>